<dbReference type="Gene3D" id="3.40.50.2300">
    <property type="match status" value="1"/>
</dbReference>
<keyword evidence="1" id="KW-0597">Phosphoprotein</keyword>
<dbReference type="SMART" id="SM00448">
    <property type="entry name" value="REC"/>
    <property type="match status" value="1"/>
</dbReference>
<dbReference type="Proteomes" id="UP000619260">
    <property type="component" value="Unassembled WGS sequence"/>
</dbReference>
<dbReference type="AlphaFoldDB" id="A0A8J3YFY6"/>
<name>A0A8J3YFY6_9ACTN</name>
<feature type="modified residue" description="4-aspartylphosphate" evidence="1">
    <location>
        <position position="67"/>
    </location>
</feature>
<evidence type="ECO:0000259" key="2">
    <source>
        <dbReference type="PROSITE" id="PS50110"/>
    </source>
</evidence>
<organism evidence="3 4">
    <name type="scientific">Virgisporangium aliadipatigenens</name>
    <dbReference type="NCBI Taxonomy" id="741659"/>
    <lineage>
        <taxon>Bacteria</taxon>
        <taxon>Bacillati</taxon>
        <taxon>Actinomycetota</taxon>
        <taxon>Actinomycetes</taxon>
        <taxon>Micromonosporales</taxon>
        <taxon>Micromonosporaceae</taxon>
        <taxon>Virgisporangium</taxon>
    </lineage>
</organism>
<comment type="caution">
    <text evidence="3">The sequence shown here is derived from an EMBL/GenBank/DDBJ whole genome shotgun (WGS) entry which is preliminary data.</text>
</comment>
<dbReference type="CDD" id="cd17557">
    <property type="entry name" value="REC_Rcp-like"/>
    <property type="match status" value="1"/>
</dbReference>
<dbReference type="EMBL" id="BOPF01000002">
    <property type="protein sequence ID" value="GIJ43355.1"/>
    <property type="molecule type" value="Genomic_DNA"/>
</dbReference>
<evidence type="ECO:0000313" key="3">
    <source>
        <dbReference type="EMBL" id="GIJ43355.1"/>
    </source>
</evidence>
<gene>
    <name evidence="3" type="ORF">Val02_02410</name>
</gene>
<dbReference type="PANTHER" id="PTHR44520:SF2">
    <property type="entry name" value="RESPONSE REGULATOR RCP1"/>
    <property type="match status" value="1"/>
</dbReference>
<feature type="domain" description="Response regulatory" evidence="2">
    <location>
        <begin position="9"/>
        <end position="134"/>
    </location>
</feature>
<protein>
    <submittedName>
        <fullName evidence="3">Two-component system response regulator</fullName>
    </submittedName>
</protein>
<dbReference type="PANTHER" id="PTHR44520">
    <property type="entry name" value="RESPONSE REGULATOR RCP1-RELATED"/>
    <property type="match status" value="1"/>
</dbReference>
<evidence type="ECO:0000313" key="4">
    <source>
        <dbReference type="Proteomes" id="UP000619260"/>
    </source>
</evidence>
<dbReference type="PROSITE" id="PS50110">
    <property type="entry name" value="RESPONSE_REGULATORY"/>
    <property type="match status" value="1"/>
</dbReference>
<evidence type="ECO:0000256" key="1">
    <source>
        <dbReference type="PROSITE-ProRule" id="PRU00169"/>
    </source>
</evidence>
<accession>A0A8J3YFY6</accession>
<reference evidence="3" key="1">
    <citation type="submission" date="2021-01" db="EMBL/GenBank/DDBJ databases">
        <title>Whole genome shotgun sequence of Virgisporangium aliadipatigenens NBRC 105644.</title>
        <authorList>
            <person name="Komaki H."/>
            <person name="Tamura T."/>
        </authorList>
    </citation>
    <scope>NUCLEOTIDE SEQUENCE</scope>
    <source>
        <strain evidence="3">NBRC 105644</strain>
    </source>
</reference>
<dbReference type="SUPFAM" id="SSF52172">
    <property type="entry name" value="CheY-like"/>
    <property type="match status" value="1"/>
</dbReference>
<dbReference type="InterPro" id="IPR052893">
    <property type="entry name" value="TCS_response_regulator"/>
</dbReference>
<dbReference type="InterPro" id="IPR011006">
    <property type="entry name" value="CheY-like_superfamily"/>
</dbReference>
<sequence length="143" mass="16540">MRKVATPIEILMVEDDAGDIAYTREMFAEHRLRNTMTVLSDGLQAIGYLRREPPYQDAKRPDLILLDLNLPMVDGRTVLEFIRNEPALREIVVVVLTTSEVEEQVLRGFGVPADRYVRKPVDFDRLVEVVRTVQDFYVQVETY</sequence>
<proteinExistence type="predicted"/>
<keyword evidence="4" id="KW-1185">Reference proteome</keyword>
<dbReference type="Pfam" id="PF00072">
    <property type="entry name" value="Response_reg"/>
    <property type="match status" value="1"/>
</dbReference>
<dbReference type="InterPro" id="IPR001789">
    <property type="entry name" value="Sig_transdc_resp-reg_receiver"/>
</dbReference>
<dbReference type="GO" id="GO:0000160">
    <property type="term" value="P:phosphorelay signal transduction system"/>
    <property type="evidence" value="ECO:0007669"/>
    <property type="project" value="InterPro"/>
</dbReference>